<dbReference type="AlphaFoldDB" id="A0A1F5FTU7"/>
<evidence type="ECO:0000313" key="3">
    <source>
        <dbReference type="Proteomes" id="UP000179237"/>
    </source>
</evidence>
<evidence type="ECO:0000259" key="1">
    <source>
        <dbReference type="Pfam" id="PF01966"/>
    </source>
</evidence>
<dbReference type="CDD" id="cd00077">
    <property type="entry name" value="HDc"/>
    <property type="match status" value="1"/>
</dbReference>
<dbReference type="Pfam" id="PF01966">
    <property type="entry name" value="HD"/>
    <property type="match status" value="1"/>
</dbReference>
<dbReference type="PANTHER" id="PTHR38659:SF1">
    <property type="entry name" value="METAL DEPENDENT PHOSPHOHYDROLASE"/>
    <property type="match status" value="1"/>
</dbReference>
<organism evidence="2 3">
    <name type="scientific">Candidatus Collierbacteria bacterium RIFOXYD1_FULL_40_9</name>
    <dbReference type="NCBI Taxonomy" id="1817731"/>
    <lineage>
        <taxon>Bacteria</taxon>
        <taxon>Candidatus Collieribacteriota</taxon>
    </lineage>
</organism>
<dbReference type="SUPFAM" id="SSF109604">
    <property type="entry name" value="HD-domain/PDEase-like"/>
    <property type="match status" value="1"/>
</dbReference>
<dbReference type="Proteomes" id="UP000179237">
    <property type="component" value="Unassembled WGS sequence"/>
</dbReference>
<name>A0A1F5FTU7_9BACT</name>
<dbReference type="PANTHER" id="PTHR38659">
    <property type="entry name" value="METAL-DEPENDENT PHOSPHOHYDROLASE"/>
    <property type="match status" value="1"/>
</dbReference>
<sequence length="195" mass="21772">MDKKFQEAAKDQLDPKIYTHSLALMSCMGGLYDYFSENNLLANSEPKKEDWLVAGLIHDIDYSGEYKQTHPHKTKEILAKYNLEISDTVLKIVHAHAPELTGYKPQNKAEWSIFCADSLTGLIMAVAFVYPSKKLADVQVSSVLKRFLKEPKFAAGTRRDEVAMCANPEGLSLPLEKFVEICLTSMKSVAADLGI</sequence>
<feature type="domain" description="HD" evidence="1">
    <location>
        <begin position="18"/>
        <end position="119"/>
    </location>
</feature>
<dbReference type="InterPro" id="IPR003607">
    <property type="entry name" value="HD/PDEase_dom"/>
</dbReference>
<dbReference type="InterPro" id="IPR006674">
    <property type="entry name" value="HD_domain"/>
</dbReference>
<dbReference type="Gene3D" id="1.10.3210.10">
    <property type="entry name" value="Hypothetical protein af1432"/>
    <property type="match status" value="1"/>
</dbReference>
<evidence type="ECO:0000313" key="2">
    <source>
        <dbReference type="EMBL" id="OGD83043.1"/>
    </source>
</evidence>
<dbReference type="PROSITE" id="PS51257">
    <property type="entry name" value="PROKAR_LIPOPROTEIN"/>
    <property type="match status" value="1"/>
</dbReference>
<proteinExistence type="predicted"/>
<protein>
    <recommendedName>
        <fullName evidence="1">HD domain-containing protein</fullName>
    </recommendedName>
</protein>
<comment type="caution">
    <text evidence="2">The sequence shown here is derived from an EMBL/GenBank/DDBJ whole genome shotgun (WGS) entry which is preliminary data.</text>
</comment>
<dbReference type="EMBL" id="MFAQ01000030">
    <property type="protein sequence ID" value="OGD83043.1"/>
    <property type="molecule type" value="Genomic_DNA"/>
</dbReference>
<gene>
    <name evidence="2" type="ORF">A2572_04585</name>
</gene>
<reference evidence="2 3" key="1">
    <citation type="journal article" date="2016" name="Nat. Commun.">
        <title>Thousands of microbial genomes shed light on interconnected biogeochemical processes in an aquifer system.</title>
        <authorList>
            <person name="Anantharaman K."/>
            <person name="Brown C.T."/>
            <person name="Hug L.A."/>
            <person name="Sharon I."/>
            <person name="Castelle C.J."/>
            <person name="Probst A.J."/>
            <person name="Thomas B.C."/>
            <person name="Singh A."/>
            <person name="Wilkins M.J."/>
            <person name="Karaoz U."/>
            <person name="Brodie E.L."/>
            <person name="Williams K.H."/>
            <person name="Hubbard S.S."/>
            <person name="Banfield J.F."/>
        </authorList>
    </citation>
    <scope>NUCLEOTIDE SEQUENCE [LARGE SCALE GENOMIC DNA]</scope>
</reference>
<accession>A0A1F5FTU7</accession>